<dbReference type="GO" id="GO:0006046">
    <property type="term" value="P:N-acetylglucosamine catabolic process"/>
    <property type="evidence" value="ECO:0007669"/>
    <property type="project" value="TreeGrafter"/>
</dbReference>
<keyword evidence="4 11" id="KW-0479">Metal-binding</keyword>
<evidence type="ECO:0000256" key="7">
    <source>
        <dbReference type="ARBA" id="ARBA00047647"/>
    </source>
</evidence>
<feature type="binding site" evidence="11">
    <location>
        <position position="231"/>
    </location>
    <ligand>
        <name>Zn(2+)</name>
        <dbReference type="ChEBI" id="CHEBI:29105"/>
    </ligand>
</feature>
<dbReference type="FunFam" id="3.20.20.140:FF:000023">
    <property type="entry name" value="N-acetylglucosamine-6-phosphate deacetylase"/>
    <property type="match status" value="1"/>
</dbReference>
<comment type="caution">
    <text evidence="13">The sequence shown here is derived from an EMBL/GenBank/DDBJ whole genome shotgun (WGS) entry which is preliminary data.</text>
</comment>
<evidence type="ECO:0000256" key="1">
    <source>
        <dbReference type="ARBA" id="ARBA00010716"/>
    </source>
</evidence>
<comment type="catalytic activity">
    <reaction evidence="7 8">
        <text>N-acetyl-D-glucosamine 6-phosphate + H2O = D-glucosamine 6-phosphate + acetate</text>
        <dbReference type="Rhea" id="RHEA:22936"/>
        <dbReference type="ChEBI" id="CHEBI:15377"/>
        <dbReference type="ChEBI" id="CHEBI:30089"/>
        <dbReference type="ChEBI" id="CHEBI:57513"/>
        <dbReference type="ChEBI" id="CHEBI:58725"/>
        <dbReference type="EC" id="3.5.1.25"/>
    </reaction>
</comment>
<dbReference type="InterPro" id="IPR032466">
    <property type="entry name" value="Metal_Hydrolase"/>
</dbReference>
<dbReference type="GO" id="GO:0106279">
    <property type="term" value="P:negative regulation of UDP-N-acetylglucosamine biosynthetic process"/>
    <property type="evidence" value="ECO:0007669"/>
    <property type="project" value="UniProtKB-ARBA"/>
</dbReference>
<dbReference type="InterPro" id="IPR011059">
    <property type="entry name" value="Metal-dep_hydrolase_composite"/>
</dbReference>
<feature type="binding site" evidence="10">
    <location>
        <begin position="234"/>
        <end position="235"/>
    </location>
    <ligand>
        <name>substrate</name>
    </ligand>
</feature>
<evidence type="ECO:0000256" key="9">
    <source>
        <dbReference type="PIRSR" id="PIRSR038994-1"/>
    </source>
</evidence>
<evidence type="ECO:0000256" key="6">
    <source>
        <dbReference type="ARBA" id="ARBA00023277"/>
    </source>
</evidence>
<evidence type="ECO:0000256" key="3">
    <source>
        <dbReference type="ARBA" id="ARBA00018029"/>
    </source>
</evidence>
<reference evidence="13" key="1">
    <citation type="submission" date="2022-12" db="EMBL/GenBank/DDBJ databases">
        <title>Genome assemblies of Blomia tropicalis.</title>
        <authorList>
            <person name="Cui Y."/>
        </authorList>
    </citation>
    <scope>NUCLEOTIDE SEQUENCE</scope>
    <source>
        <tissue evidence="13">Adult mites</tissue>
    </source>
</reference>
<dbReference type="InterPro" id="IPR006680">
    <property type="entry name" value="Amidohydro-rel"/>
</dbReference>
<dbReference type="NCBIfam" id="TIGR00221">
    <property type="entry name" value="nagA"/>
    <property type="match status" value="1"/>
</dbReference>
<evidence type="ECO:0000313" key="13">
    <source>
        <dbReference type="EMBL" id="KAJ6223352.1"/>
    </source>
</evidence>
<feature type="binding site" evidence="10">
    <location>
        <position position="242"/>
    </location>
    <ligand>
        <name>substrate</name>
    </ligand>
</feature>
<dbReference type="Gene3D" id="2.30.40.10">
    <property type="entry name" value="Urease, subunit C, domain 1"/>
    <property type="match status" value="1"/>
</dbReference>
<feature type="binding site" evidence="11">
    <location>
        <position position="210"/>
    </location>
    <ligand>
        <name>Zn(2+)</name>
        <dbReference type="ChEBI" id="CHEBI:29105"/>
    </ligand>
</feature>
<gene>
    <name evidence="13" type="ORF">RDWZM_001897</name>
</gene>
<dbReference type="PANTHER" id="PTHR11113:SF14">
    <property type="entry name" value="N-ACETYLGLUCOSAMINE-6-PHOSPHATE DEACETYLASE"/>
    <property type="match status" value="1"/>
</dbReference>
<name>A0A9Q0MFF4_BLOTA</name>
<evidence type="ECO:0000256" key="2">
    <source>
        <dbReference type="ARBA" id="ARBA00011899"/>
    </source>
</evidence>
<organism evidence="13 14">
    <name type="scientific">Blomia tropicalis</name>
    <name type="common">Mite</name>
    <dbReference type="NCBI Taxonomy" id="40697"/>
    <lineage>
        <taxon>Eukaryota</taxon>
        <taxon>Metazoa</taxon>
        <taxon>Ecdysozoa</taxon>
        <taxon>Arthropoda</taxon>
        <taxon>Chelicerata</taxon>
        <taxon>Arachnida</taxon>
        <taxon>Acari</taxon>
        <taxon>Acariformes</taxon>
        <taxon>Sarcoptiformes</taxon>
        <taxon>Astigmata</taxon>
        <taxon>Glycyphagoidea</taxon>
        <taxon>Echimyopodidae</taxon>
        <taxon>Blomia</taxon>
    </lineage>
</organism>
<dbReference type="EMBL" id="JAPWDV010000001">
    <property type="protein sequence ID" value="KAJ6223352.1"/>
    <property type="molecule type" value="Genomic_DNA"/>
</dbReference>
<dbReference type="Gene3D" id="3.20.20.140">
    <property type="entry name" value="Metal-dependent hydrolases"/>
    <property type="match status" value="1"/>
</dbReference>
<evidence type="ECO:0000256" key="4">
    <source>
        <dbReference type="ARBA" id="ARBA00022723"/>
    </source>
</evidence>
<keyword evidence="6 8" id="KW-0119">Carbohydrate metabolism</keyword>
<evidence type="ECO:0000256" key="11">
    <source>
        <dbReference type="PIRSR" id="PIRSR038994-3"/>
    </source>
</evidence>
<dbReference type="InterPro" id="IPR003764">
    <property type="entry name" value="GlcNAc_6-P_deAcase"/>
</dbReference>
<feature type="active site" description="Proton donor/acceptor" evidence="9">
    <location>
        <position position="290"/>
    </location>
</feature>
<dbReference type="AlphaFoldDB" id="A0A9Q0MFF4"/>
<protein>
    <recommendedName>
        <fullName evidence="3 8">N-acetylglucosamine-6-phosphate deacetylase</fullName>
        <ecNumber evidence="2 8">3.5.1.25</ecNumber>
    </recommendedName>
</protein>
<evidence type="ECO:0000313" key="14">
    <source>
        <dbReference type="Proteomes" id="UP001142055"/>
    </source>
</evidence>
<evidence type="ECO:0000259" key="12">
    <source>
        <dbReference type="Pfam" id="PF01979"/>
    </source>
</evidence>
<dbReference type="GO" id="GO:0008448">
    <property type="term" value="F:N-acetylglucosamine-6-phosphate deacetylase activity"/>
    <property type="evidence" value="ECO:0007669"/>
    <property type="project" value="UniProtKB-UniRule"/>
</dbReference>
<dbReference type="GO" id="GO:0019262">
    <property type="term" value="P:N-acetylneuraminate catabolic process"/>
    <property type="evidence" value="ECO:0007669"/>
    <property type="project" value="UniProtKB-ARBA"/>
</dbReference>
<feature type="binding site" evidence="10">
    <location>
        <begin position="324"/>
        <end position="326"/>
    </location>
    <ligand>
        <name>substrate</name>
    </ligand>
</feature>
<dbReference type="SUPFAM" id="SSF51556">
    <property type="entry name" value="Metallo-dependent hydrolases"/>
    <property type="match status" value="1"/>
</dbReference>
<dbReference type="CDD" id="cd00854">
    <property type="entry name" value="NagA"/>
    <property type="match status" value="1"/>
</dbReference>
<feature type="binding site" evidence="10">
    <location>
        <position position="153"/>
    </location>
    <ligand>
        <name>substrate</name>
    </ligand>
</feature>
<dbReference type="OrthoDB" id="10264777at2759"/>
<dbReference type="OMA" id="PCRKGAH"/>
<dbReference type="EC" id="3.5.1.25" evidence="2 8"/>
<dbReference type="PIRSF" id="PIRSF038994">
    <property type="entry name" value="NagA"/>
    <property type="match status" value="1"/>
</dbReference>
<keyword evidence="5 8" id="KW-0378">Hydrolase</keyword>
<dbReference type="PANTHER" id="PTHR11113">
    <property type="entry name" value="N-ACETYLGLUCOSAMINE-6-PHOSPHATE DEACETYLASE"/>
    <property type="match status" value="1"/>
</dbReference>
<sequence>MSGKVSIKEDTIIRFTNVRLVKDGRISAQDLWIQNGKILNPEPVFYDQRKLADVNIDCSQMIIAPGYIELQINGGFGYDFSNAQVDMEKAIKVVSTGLVKHGVTSFCPTLVTQPASNYGVLLPRIKRGTIERGANVLGVHLEGPFISVEKKGAHPKEYIQTGPLQSIERIESIYTDLSNVSIITVAPELDSNNVIKHLAEKKSLIVSLGHSTANLSDSERAFRNGAKMITHLFNAMPLFHHRDPGLLGLLTLDNERQVYYGIIADGIHTHYSALRLAYHANRLGMVLVSDAISATGLESGIHMIGTQKIEIKENRAYVAGTDTLCGSIALLDDCVKYMRQMVGCPTVEAIECATLHPAKALGIESHKGTLNYGADADFIILNDELDVLATFVAGKCVFVSDICQLLLSILE</sequence>
<keyword evidence="14" id="KW-1185">Reference proteome</keyword>
<feature type="binding site" evidence="11">
    <location>
        <position position="142"/>
    </location>
    <ligand>
        <name>Zn(2+)</name>
        <dbReference type="ChEBI" id="CHEBI:29105"/>
    </ligand>
</feature>
<comment type="similarity">
    <text evidence="1 8">Belongs to the metallo-dependent hydrolases superfamily. NagA family.</text>
</comment>
<dbReference type="SUPFAM" id="SSF51338">
    <property type="entry name" value="Composite domain of metallo-dependent hydrolases"/>
    <property type="match status" value="1"/>
</dbReference>
<evidence type="ECO:0000256" key="5">
    <source>
        <dbReference type="ARBA" id="ARBA00022801"/>
    </source>
</evidence>
<proteinExistence type="inferred from homology"/>
<dbReference type="Proteomes" id="UP001142055">
    <property type="component" value="Chromosome 1"/>
</dbReference>
<dbReference type="Pfam" id="PF01979">
    <property type="entry name" value="Amidohydro_1"/>
    <property type="match status" value="1"/>
</dbReference>
<accession>A0A9Q0MFF4</accession>
<evidence type="ECO:0000256" key="8">
    <source>
        <dbReference type="PIRNR" id="PIRNR038994"/>
    </source>
</evidence>
<feature type="binding site" evidence="10">
    <location>
        <position position="268"/>
    </location>
    <ligand>
        <name>substrate</name>
    </ligand>
</feature>
<feature type="domain" description="Amidohydrolase-related" evidence="12">
    <location>
        <begin position="62"/>
        <end position="397"/>
    </location>
</feature>
<evidence type="ECO:0000256" key="10">
    <source>
        <dbReference type="PIRSR" id="PIRSR038994-2"/>
    </source>
</evidence>
<comment type="cofactor">
    <cofactor evidence="11">
        <name>a divalent metal cation</name>
        <dbReference type="ChEBI" id="CHEBI:60240"/>
    </cofactor>
    <text evidence="11">Binds 1 divalent metal cation per subunit.</text>
</comment>
<dbReference type="GO" id="GO:0046872">
    <property type="term" value="F:metal ion binding"/>
    <property type="evidence" value="ECO:0007669"/>
    <property type="project" value="UniProtKB-KW"/>
</dbReference>